<feature type="signal peptide" evidence="2">
    <location>
        <begin position="1"/>
        <end position="25"/>
    </location>
</feature>
<keyword evidence="1" id="KW-0812">Transmembrane</keyword>
<proteinExistence type="predicted"/>
<organism evidence="3 4">
    <name type="scientific">Desmophyllum pertusum</name>
    <dbReference type="NCBI Taxonomy" id="174260"/>
    <lineage>
        <taxon>Eukaryota</taxon>
        <taxon>Metazoa</taxon>
        <taxon>Cnidaria</taxon>
        <taxon>Anthozoa</taxon>
        <taxon>Hexacorallia</taxon>
        <taxon>Scleractinia</taxon>
        <taxon>Caryophylliina</taxon>
        <taxon>Caryophylliidae</taxon>
        <taxon>Desmophyllum</taxon>
    </lineage>
</organism>
<evidence type="ECO:0000256" key="1">
    <source>
        <dbReference type="SAM" id="Phobius"/>
    </source>
</evidence>
<evidence type="ECO:0000313" key="3">
    <source>
        <dbReference type="EMBL" id="KAJ7390279.1"/>
    </source>
</evidence>
<dbReference type="AlphaFoldDB" id="A0A9X0A279"/>
<dbReference type="SUPFAM" id="SSF53850">
    <property type="entry name" value="Periplasmic binding protein-like II"/>
    <property type="match status" value="1"/>
</dbReference>
<dbReference type="Proteomes" id="UP001163046">
    <property type="component" value="Unassembled WGS sequence"/>
</dbReference>
<feature type="transmembrane region" description="Helical" evidence="1">
    <location>
        <begin position="312"/>
        <end position="333"/>
    </location>
</feature>
<accession>A0A9X0A279</accession>
<dbReference type="EMBL" id="MU825418">
    <property type="protein sequence ID" value="KAJ7390279.1"/>
    <property type="molecule type" value="Genomic_DNA"/>
</dbReference>
<sequence length="376" mass="43028">MRNKLRVLPIIIIAVVAIHFRSIAANGNSSTPGNKTDDSEDAVMNSLPLTIAWIEKPPYVMPPGNESLFPFPEGMIRDVLNKLIFSCGRIDLKTVQANSEFEMIELLRQNKVHVAAPIFEHTGNRRYTEFLFYKLYDYPGSEFINAEYEANSVVVYAVFKSWPLVAFFLIFTAIAGVIIWALIGVLKNGTEYHHALEEDALPIVYDRIDEMIKATKEEHLDGMLLDRYTASHYQKKNKLKSLVTVMKLESQRDVGILISKDKKVLKMCLDFYRSKILTLVQTITDSYKLTQQNPKSKNVHVLDDYFSSMKDYLYISLGVLAGLLLIGLLWEFLCRPKTQKEVNDILSSTEDDFKKERHFRRTGGRTKILAKSSRTV</sequence>
<keyword evidence="1" id="KW-1133">Transmembrane helix</keyword>
<gene>
    <name evidence="3" type="ORF">OS493_026154</name>
</gene>
<dbReference type="OrthoDB" id="415460at2759"/>
<name>A0A9X0A279_9CNID</name>
<evidence type="ECO:0008006" key="5">
    <source>
        <dbReference type="Google" id="ProtNLM"/>
    </source>
</evidence>
<comment type="caution">
    <text evidence="3">The sequence shown here is derived from an EMBL/GenBank/DDBJ whole genome shotgun (WGS) entry which is preliminary data.</text>
</comment>
<feature type="chain" id="PRO_5040908069" description="Solute-binding protein family 3/N-terminal domain-containing protein" evidence="2">
    <location>
        <begin position="26"/>
        <end position="376"/>
    </location>
</feature>
<feature type="transmembrane region" description="Helical" evidence="1">
    <location>
        <begin position="162"/>
        <end position="186"/>
    </location>
</feature>
<evidence type="ECO:0000313" key="4">
    <source>
        <dbReference type="Proteomes" id="UP001163046"/>
    </source>
</evidence>
<reference evidence="3" key="1">
    <citation type="submission" date="2023-01" db="EMBL/GenBank/DDBJ databases">
        <title>Genome assembly of the deep-sea coral Lophelia pertusa.</title>
        <authorList>
            <person name="Herrera S."/>
            <person name="Cordes E."/>
        </authorList>
    </citation>
    <scope>NUCLEOTIDE SEQUENCE</scope>
    <source>
        <strain evidence="3">USNM1676648</strain>
        <tissue evidence="3">Polyp</tissue>
    </source>
</reference>
<keyword evidence="2" id="KW-0732">Signal</keyword>
<evidence type="ECO:0000256" key="2">
    <source>
        <dbReference type="SAM" id="SignalP"/>
    </source>
</evidence>
<keyword evidence="1" id="KW-0472">Membrane</keyword>
<keyword evidence="4" id="KW-1185">Reference proteome</keyword>
<protein>
    <recommendedName>
        <fullName evidence="5">Solute-binding protein family 3/N-terminal domain-containing protein</fullName>
    </recommendedName>
</protein>